<gene>
    <name evidence="1" type="ORF">N4R40_10505</name>
</gene>
<dbReference type="RefSeq" id="WP_261607325.1">
    <property type="nucleotide sequence ID" value="NZ_JAODOR010000011.1"/>
</dbReference>
<proteinExistence type="predicted"/>
<protein>
    <submittedName>
        <fullName evidence="1">Rhamnan synthesis F family protein</fullName>
    </submittedName>
</protein>
<evidence type="ECO:0000313" key="1">
    <source>
        <dbReference type="EMBL" id="MCT9002795.1"/>
    </source>
</evidence>
<dbReference type="Proteomes" id="UP001300496">
    <property type="component" value="Unassembled WGS sequence"/>
</dbReference>
<organism evidence="1 2">
    <name type="scientific">Microbacterium memoriense</name>
    <dbReference type="NCBI Taxonomy" id="2978350"/>
    <lineage>
        <taxon>Bacteria</taxon>
        <taxon>Bacillati</taxon>
        <taxon>Actinomycetota</taxon>
        <taxon>Actinomycetes</taxon>
        <taxon>Micrococcales</taxon>
        <taxon>Microbacteriaceae</taxon>
        <taxon>Microbacterium</taxon>
    </lineage>
</organism>
<dbReference type="InterPro" id="IPR007739">
    <property type="entry name" value="RgpF"/>
</dbReference>
<dbReference type="Pfam" id="PF05045">
    <property type="entry name" value="RgpF"/>
    <property type="match status" value="1"/>
</dbReference>
<accession>A0ABT2PDW9</accession>
<name>A0ABT2PDW9_9MICO</name>
<evidence type="ECO:0000313" key="2">
    <source>
        <dbReference type="Proteomes" id="UP001300496"/>
    </source>
</evidence>
<sequence>MSVVDLARVVDPAPYPENGQRLVVYTIWDRRGEVEGYVLHALHELRPHASRIVVVVNGTIDVASRAALEEVVDDVLVRPNEGYDIWAHKAALDYLGDTIAGYDELILTNDTWFGPVRPFGPVLERMSAEPIHFWGMTDHQRQEPNPFTGKGVLEYHVQSFWIAVRRAMFLSPAWSQYWRDLPPMPDYFDAVLLHEAVFTAKFADDGYRHSVAFASVDYPTDHPALFNADLLLDDGCPIVKRRPFFHYPPFLIRNAVIGRQLVAAIAEHGYPTDLLWQNLSRNVAPKTLHANAGMLEILPRADLVYNSDHEMRVFVAVHIHYPEMTNRLLDFVDNVPGCPDVVITTSDASRAAAIRAVVDERPTARGAQDIRVVASNDGRDQSAFLIACRAELLSGNYDLVVKLHSKLTPQDDFNVGRHFQDQQFTNLLDTSEYADSVLALFQREPGLGLVFPPMIHVGQPTMGHAWWANRPGVSSLCDTLGIRVPLDHGSPLAPFGSMFVARPEAIRLLVEHDWSYDAFGGADAYRDGGLAHILERMPCYAAGELGYHSRTISTSEYMSVSHTSLEFTLDEISQSLPGDSVEAIHYLRGVGHVGQGRLVDFARMYVRLHFPGTGAALRRVVGRETRVGRVLRRMVGRAVE</sequence>
<keyword evidence="2" id="KW-1185">Reference proteome</keyword>
<dbReference type="EMBL" id="JAODOR010000011">
    <property type="protein sequence ID" value="MCT9002795.1"/>
    <property type="molecule type" value="Genomic_DNA"/>
</dbReference>
<reference evidence="1 2" key="1">
    <citation type="journal article" date="2024" name="Int. J. Syst. Evol. Microbiol.">
        <title>Microbacterium memoriense sp. nov., a member of the Actinomycetota from marine beach sediment of the north coast of Portugal.</title>
        <authorList>
            <person name="Santos J.D.N.D."/>
            <person name="Klimek D."/>
            <person name="Calusinska M."/>
            <person name="Lobo-da-Cunha A."/>
            <person name="Catita J."/>
            <person name="Goncalves H."/>
            <person name="Gonzalez I."/>
            <person name="Lage O.M."/>
        </authorList>
    </citation>
    <scope>NUCLEOTIDE SEQUENCE [LARGE SCALE GENOMIC DNA]</scope>
    <source>
        <strain evidence="1 2">PMIC_1C1B</strain>
    </source>
</reference>
<comment type="caution">
    <text evidence="1">The sequence shown here is derived from an EMBL/GenBank/DDBJ whole genome shotgun (WGS) entry which is preliminary data.</text>
</comment>